<dbReference type="RefSeq" id="WP_338604605.1">
    <property type="nucleotide sequence ID" value="NZ_AP028679.1"/>
</dbReference>
<dbReference type="InterPro" id="IPR036849">
    <property type="entry name" value="Enolase-like_C_sf"/>
</dbReference>
<dbReference type="Gene3D" id="3.20.20.120">
    <property type="entry name" value="Enolase-like C-terminal domain"/>
    <property type="match status" value="1"/>
</dbReference>
<evidence type="ECO:0000256" key="2">
    <source>
        <dbReference type="ARBA" id="ARBA00022723"/>
    </source>
</evidence>
<dbReference type="InterPro" id="IPR013342">
    <property type="entry name" value="Mandelate_racemase_C"/>
</dbReference>
<organism evidence="5 6">
    <name type="scientific">Desulfoferula mesophila</name>
    <dbReference type="NCBI Taxonomy" id="3058419"/>
    <lineage>
        <taxon>Bacteria</taxon>
        <taxon>Pseudomonadati</taxon>
        <taxon>Thermodesulfobacteriota</taxon>
        <taxon>Desulfarculia</taxon>
        <taxon>Desulfarculales</taxon>
        <taxon>Desulfarculaceae</taxon>
        <taxon>Desulfoferula</taxon>
    </lineage>
</organism>
<protein>
    <submittedName>
        <fullName evidence="5">Mandelate racemase</fullName>
    </submittedName>
</protein>
<keyword evidence="6" id="KW-1185">Reference proteome</keyword>
<dbReference type="EMBL" id="AP028679">
    <property type="protein sequence ID" value="BEQ13190.1"/>
    <property type="molecule type" value="Genomic_DNA"/>
</dbReference>
<dbReference type="Pfam" id="PF02746">
    <property type="entry name" value="MR_MLE_N"/>
    <property type="match status" value="1"/>
</dbReference>
<name>A0AAU9EB32_9BACT</name>
<evidence type="ECO:0000313" key="6">
    <source>
        <dbReference type="Proteomes" id="UP001366166"/>
    </source>
</evidence>
<dbReference type="SFLD" id="SFLDG00179">
    <property type="entry name" value="mandelate_racemase"/>
    <property type="match status" value="1"/>
</dbReference>
<reference evidence="6" key="1">
    <citation type="journal article" date="2023" name="Arch. Microbiol.">
        <title>Desulfoferula mesophilus gen. nov. sp. nov., a mesophilic sulfate-reducing bacterium isolated from a brackish lake sediment.</title>
        <authorList>
            <person name="Watanabe T."/>
            <person name="Yabe T."/>
            <person name="Tsuji J.M."/>
            <person name="Fukui M."/>
        </authorList>
    </citation>
    <scope>NUCLEOTIDE SEQUENCE [LARGE SCALE GENOMIC DNA]</scope>
    <source>
        <strain evidence="6">12FAK</strain>
    </source>
</reference>
<dbReference type="GO" id="GO:0016052">
    <property type="term" value="P:carbohydrate catabolic process"/>
    <property type="evidence" value="ECO:0007669"/>
    <property type="project" value="TreeGrafter"/>
</dbReference>
<dbReference type="SUPFAM" id="SSF54826">
    <property type="entry name" value="Enolase N-terminal domain-like"/>
    <property type="match status" value="1"/>
</dbReference>
<dbReference type="PANTHER" id="PTHR13794:SF58">
    <property type="entry name" value="MITOCHONDRIAL ENOLASE SUPERFAMILY MEMBER 1"/>
    <property type="match status" value="1"/>
</dbReference>
<evidence type="ECO:0000313" key="5">
    <source>
        <dbReference type="EMBL" id="BEQ13190.1"/>
    </source>
</evidence>
<dbReference type="InterPro" id="IPR029017">
    <property type="entry name" value="Enolase-like_N"/>
</dbReference>
<evidence type="ECO:0000259" key="4">
    <source>
        <dbReference type="SMART" id="SM00922"/>
    </source>
</evidence>
<dbReference type="PANTHER" id="PTHR13794">
    <property type="entry name" value="ENOLASE SUPERFAMILY, MANDELATE RACEMASE"/>
    <property type="match status" value="1"/>
</dbReference>
<dbReference type="SUPFAM" id="SSF51604">
    <property type="entry name" value="Enolase C-terminal domain-like"/>
    <property type="match status" value="1"/>
</dbReference>
<sequence>MKITDIKVTNFSQPIPPILRKRVKGQQVISLVRVVGEDGLEGYSMARANGGVSGDVLGEVITKTLKRAVVGQDIGDREKIWQLMWRQVQISYIPIFALSAVDVAVWDLAGKQAGLPVRHLLGGFRDQIPAYASSAFLDEPEEYLEDARMAVSNGIKRYKIHPFQDAARDIELCRGLRAAFDPEMTFMLDVGGTYDRPEALRVGRAVEELGFEWYEEPLPHYDLEGYRELSRDLDIPVIGAETVPGGVYSTALYLRANAMDMVLCDTYWRGGITGMIKTAHLCEAMGVKIVSHHGGSPLMNLANLQVLCAMKNADYVELLVPEDEYIYGIKSLSLVDEQGNARAPQSPGLGGEIDWDYIGDHTLSEL</sequence>
<dbReference type="InterPro" id="IPR046945">
    <property type="entry name" value="RHMD-like"/>
</dbReference>
<gene>
    <name evidence="5" type="ORF">FAK_02560</name>
</gene>
<dbReference type="InterPro" id="IPR029065">
    <property type="entry name" value="Enolase_C-like"/>
</dbReference>
<dbReference type="Pfam" id="PF13378">
    <property type="entry name" value="MR_MLE_C"/>
    <property type="match status" value="1"/>
</dbReference>
<dbReference type="KEGG" id="dmp:FAK_02560"/>
<keyword evidence="2" id="KW-0479">Metal-binding</keyword>
<accession>A0AAU9EB32</accession>
<comment type="cofactor">
    <cofactor evidence="1">
        <name>Mg(2+)</name>
        <dbReference type="ChEBI" id="CHEBI:18420"/>
    </cofactor>
</comment>
<dbReference type="InterPro" id="IPR013341">
    <property type="entry name" value="Mandelate_racemase_N_dom"/>
</dbReference>
<feature type="domain" description="Mandelate racemase/muconate lactonizing enzyme C-terminal" evidence="4">
    <location>
        <begin position="140"/>
        <end position="236"/>
    </location>
</feature>
<evidence type="ECO:0000256" key="1">
    <source>
        <dbReference type="ARBA" id="ARBA00001946"/>
    </source>
</evidence>
<dbReference type="GO" id="GO:0016836">
    <property type="term" value="F:hydro-lyase activity"/>
    <property type="evidence" value="ECO:0007669"/>
    <property type="project" value="TreeGrafter"/>
</dbReference>
<dbReference type="Proteomes" id="UP001366166">
    <property type="component" value="Chromosome"/>
</dbReference>
<dbReference type="AlphaFoldDB" id="A0AAU9EB32"/>
<evidence type="ECO:0000256" key="3">
    <source>
        <dbReference type="ARBA" id="ARBA00022842"/>
    </source>
</evidence>
<dbReference type="GO" id="GO:0000287">
    <property type="term" value="F:magnesium ion binding"/>
    <property type="evidence" value="ECO:0007669"/>
    <property type="project" value="TreeGrafter"/>
</dbReference>
<keyword evidence="3" id="KW-0460">Magnesium</keyword>
<dbReference type="SMART" id="SM00922">
    <property type="entry name" value="MR_MLE"/>
    <property type="match status" value="1"/>
</dbReference>
<dbReference type="Gene3D" id="3.30.390.10">
    <property type="entry name" value="Enolase-like, N-terminal domain"/>
    <property type="match status" value="1"/>
</dbReference>
<proteinExistence type="predicted"/>
<dbReference type="SFLD" id="SFLDS00001">
    <property type="entry name" value="Enolase"/>
    <property type="match status" value="1"/>
</dbReference>